<dbReference type="AlphaFoldDB" id="A0A545T0A9"/>
<protein>
    <submittedName>
        <fullName evidence="3">Uncharacterized protein</fullName>
    </submittedName>
</protein>
<feature type="transmembrane region" description="Helical" evidence="2">
    <location>
        <begin position="53"/>
        <end position="77"/>
    </location>
</feature>
<dbReference type="Proteomes" id="UP000315252">
    <property type="component" value="Unassembled WGS sequence"/>
</dbReference>
<sequence length="105" mass="11834">MDTSNPREKSRKSASGAPEEQQGTGSSKMDKVIEEFRRERDSRDAVERERTSWVLKVLLPILFFAAALDLMNILGYASFYRTGSGFGISALVFCLVALCVLRRRK</sequence>
<keyword evidence="2" id="KW-0812">Transmembrane</keyword>
<feature type="transmembrane region" description="Helical" evidence="2">
    <location>
        <begin position="83"/>
        <end position="101"/>
    </location>
</feature>
<comment type="caution">
    <text evidence="3">The sequence shown here is derived from an EMBL/GenBank/DDBJ whole genome shotgun (WGS) entry which is preliminary data.</text>
</comment>
<accession>A0A545T0A9</accession>
<keyword evidence="4" id="KW-1185">Reference proteome</keyword>
<name>A0A545T0A9_9PROT</name>
<evidence type="ECO:0000256" key="2">
    <source>
        <dbReference type="SAM" id="Phobius"/>
    </source>
</evidence>
<dbReference type="RefSeq" id="WP_142899700.1">
    <property type="nucleotide sequence ID" value="NZ_ML660067.1"/>
</dbReference>
<organism evidence="3 4">
    <name type="scientific">Denitrobaculum tricleocarpae</name>
    <dbReference type="NCBI Taxonomy" id="2591009"/>
    <lineage>
        <taxon>Bacteria</taxon>
        <taxon>Pseudomonadati</taxon>
        <taxon>Pseudomonadota</taxon>
        <taxon>Alphaproteobacteria</taxon>
        <taxon>Rhodospirillales</taxon>
        <taxon>Rhodospirillaceae</taxon>
        <taxon>Denitrobaculum</taxon>
    </lineage>
</organism>
<evidence type="ECO:0000313" key="3">
    <source>
        <dbReference type="EMBL" id="TQV70631.1"/>
    </source>
</evidence>
<proteinExistence type="predicted"/>
<feature type="compositionally biased region" description="Basic and acidic residues" evidence="1">
    <location>
        <begin position="28"/>
        <end position="45"/>
    </location>
</feature>
<reference evidence="3 4" key="1">
    <citation type="submission" date="2019-06" db="EMBL/GenBank/DDBJ databases">
        <title>Whole genome sequence for Rhodospirillaceae sp. R148.</title>
        <authorList>
            <person name="Wang G."/>
        </authorList>
    </citation>
    <scope>NUCLEOTIDE SEQUENCE [LARGE SCALE GENOMIC DNA]</scope>
    <source>
        <strain evidence="3 4">R148</strain>
    </source>
</reference>
<keyword evidence="2" id="KW-0472">Membrane</keyword>
<dbReference type="EMBL" id="VHSH01000016">
    <property type="protein sequence ID" value="TQV70631.1"/>
    <property type="molecule type" value="Genomic_DNA"/>
</dbReference>
<evidence type="ECO:0000256" key="1">
    <source>
        <dbReference type="SAM" id="MobiDB-lite"/>
    </source>
</evidence>
<gene>
    <name evidence="3" type="ORF">FKG95_27625</name>
</gene>
<keyword evidence="2" id="KW-1133">Transmembrane helix</keyword>
<evidence type="ECO:0000313" key="4">
    <source>
        <dbReference type="Proteomes" id="UP000315252"/>
    </source>
</evidence>
<feature type="region of interest" description="Disordered" evidence="1">
    <location>
        <begin position="1"/>
        <end position="45"/>
    </location>
</feature>